<evidence type="ECO:0000256" key="2">
    <source>
        <dbReference type="ARBA" id="ARBA00005661"/>
    </source>
</evidence>
<feature type="compositionally biased region" description="Low complexity" evidence="9">
    <location>
        <begin position="224"/>
        <end position="239"/>
    </location>
</feature>
<evidence type="ECO:0000256" key="5">
    <source>
        <dbReference type="ARBA" id="ARBA00023155"/>
    </source>
</evidence>
<protein>
    <recommendedName>
        <fullName evidence="10">Homeobox domain-containing protein</fullName>
    </recommendedName>
</protein>
<dbReference type="InterPro" id="IPR017970">
    <property type="entry name" value="Homeobox_CS"/>
</dbReference>
<keyword evidence="12" id="KW-1185">Reference proteome</keyword>
<evidence type="ECO:0000313" key="11">
    <source>
        <dbReference type="EMBL" id="PVD26686.1"/>
    </source>
</evidence>
<evidence type="ECO:0000256" key="4">
    <source>
        <dbReference type="ARBA" id="ARBA00023125"/>
    </source>
</evidence>
<dbReference type="InterPro" id="IPR050394">
    <property type="entry name" value="Homeobox_NK-like"/>
</dbReference>
<dbReference type="PANTHER" id="PTHR24340">
    <property type="entry name" value="HOMEOBOX PROTEIN NKX"/>
    <property type="match status" value="1"/>
</dbReference>
<gene>
    <name evidence="11" type="ORF">C0Q70_14364</name>
</gene>
<evidence type="ECO:0000256" key="9">
    <source>
        <dbReference type="SAM" id="MobiDB-lite"/>
    </source>
</evidence>
<dbReference type="InterPro" id="IPR001356">
    <property type="entry name" value="HD"/>
</dbReference>
<evidence type="ECO:0000256" key="8">
    <source>
        <dbReference type="RuleBase" id="RU000682"/>
    </source>
</evidence>
<dbReference type="PANTHER" id="PTHR24340:SF41">
    <property type="entry name" value="MUSCLE-SPECIFIC HOMEOBOX PROTEIN TINMAN-RELATED"/>
    <property type="match status" value="1"/>
</dbReference>
<dbReference type="FunFam" id="1.10.10.60:FF:000101">
    <property type="entry name" value="NK2 homeobox 8"/>
    <property type="match status" value="1"/>
</dbReference>
<dbReference type="PROSITE" id="PS00027">
    <property type="entry name" value="HOMEOBOX_1"/>
    <property type="match status" value="1"/>
</dbReference>
<name>A0A2T7NZW4_POMCA</name>
<evidence type="ECO:0000256" key="1">
    <source>
        <dbReference type="ARBA" id="ARBA00004123"/>
    </source>
</evidence>
<feature type="DNA-binding region" description="Homeobox" evidence="7">
    <location>
        <begin position="83"/>
        <end position="142"/>
    </location>
</feature>
<keyword evidence="3" id="KW-0217">Developmental protein</keyword>
<feature type="compositionally biased region" description="Basic and acidic residues" evidence="9">
    <location>
        <begin position="141"/>
        <end position="152"/>
    </location>
</feature>
<dbReference type="GO" id="GO:0000981">
    <property type="term" value="F:DNA-binding transcription factor activity, RNA polymerase II-specific"/>
    <property type="evidence" value="ECO:0007669"/>
    <property type="project" value="InterPro"/>
</dbReference>
<feature type="region of interest" description="Disordered" evidence="9">
    <location>
        <begin position="140"/>
        <end position="291"/>
    </location>
</feature>
<accession>A0A2T7NZW4</accession>
<feature type="compositionally biased region" description="Gly residues" evidence="9">
    <location>
        <begin position="158"/>
        <end position="187"/>
    </location>
</feature>
<organism evidence="11 12">
    <name type="scientific">Pomacea canaliculata</name>
    <name type="common">Golden apple snail</name>
    <dbReference type="NCBI Taxonomy" id="400727"/>
    <lineage>
        <taxon>Eukaryota</taxon>
        <taxon>Metazoa</taxon>
        <taxon>Spiralia</taxon>
        <taxon>Lophotrochozoa</taxon>
        <taxon>Mollusca</taxon>
        <taxon>Gastropoda</taxon>
        <taxon>Caenogastropoda</taxon>
        <taxon>Architaenioglossa</taxon>
        <taxon>Ampullarioidea</taxon>
        <taxon>Ampullariidae</taxon>
        <taxon>Pomacea</taxon>
    </lineage>
</organism>
<dbReference type="OrthoDB" id="3137333at2759"/>
<keyword evidence="6 7" id="KW-0539">Nucleus</keyword>
<dbReference type="PROSITE" id="PS50071">
    <property type="entry name" value="HOMEOBOX_2"/>
    <property type="match status" value="1"/>
</dbReference>
<dbReference type="GO" id="GO:0000978">
    <property type="term" value="F:RNA polymerase II cis-regulatory region sequence-specific DNA binding"/>
    <property type="evidence" value="ECO:0007669"/>
    <property type="project" value="TreeGrafter"/>
</dbReference>
<dbReference type="AlphaFoldDB" id="A0A2T7NZW4"/>
<evidence type="ECO:0000313" key="12">
    <source>
        <dbReference type="Proteomes" id="UP000245119"/>
    </source>
</evidence>
<keyword evidence="4 7" id="KW-0238">DNA-binding</keyword>
<dbReference type="InterPro" id="IPR020479">
    <property type="entry name" value="HD_metazoa"/>
</dbReference>
<dbReference type="STRING" id="400727.A0A2T7NZW4"/>
<reference evidence="11 12" key="1">
    <citation type="submission" date="2018-04" db="EMBL/GenBank/DDBJ databases">
        <title>The genome of golden apple snail Pomacea canaliculata provides insight into stress tolerance and invasive adaptation.</title>
        <authorList>
            <person name="Liu C."/>
            <person name="Liu B."/>
            <person name="Ren Y."/>
            <person name="Zhang Y."/>
            <person name="Wang H."/>
            <person name="Li S."/>
            <person name="Jiang F."/>
            <person name="Yin L."/>
            <person name="Zhang G."/>
            <person name="Qian W."/>
            <person name="Fan W."/>
        </authorList>
    </citation>
    <scope>NUCLEOTIDE SEQUENCE [LARGE SCALE GENOMIC DNA]</scope>
    <source>
        <strain evidence="11">SZHN2017</strain>
        <tissue evidence="11">Muscle</tissue>
    </source>
</reference>
<evidence type="ECO:0000256" key="3">
    <source>
        <dbReference type="ARBA" id="ARBA00022473"/>
    </source>
</evidence>
<proteinExistence type="inferred from homology"/>
<dbReference type="Gene3D" id="1.10.10.60">
    <property type="entry name" value="Homeodomain-like"/>
    <property type="match status" value="1"/>
</dbReference>
<dbReference type="SMART" id="SM00389">
    <property type="entry name" value="HOX"/>
    <property type="match status" value="1"/>
</dbReference>
<evidence type="ECO:0000259" key="10">
    <source>
        <dbReference type="PROSITE" id="PS50071"/>
    </source>
</evidence>
<dbReference type="GO" id="GO:0030154">
    <property type="term" value="P:cell differentiation"/>
    <property type="evidence" value="ECO:0007669"/>
    <property type="project" value="TreeGrafter"/>
</dbReference>
<feature type="domain" description="Homeobox" evidence="10">
    <location>
        <begin position="81"/>
        <end position="141"/>
    </location>
</feature>
<evidence type="ECO:0000256" key="6">
    <source>
        <dbReference type="ARBA" id="ARBA00023242"/>
    </source>
</evidence>
<sequence>MQVGGLDTMEHVHACSRVSIDLPECTPGIRLRVHDPVSRLSMNPSSCAMSSMSMGSMSSGMNPALGMLEQHKGAAMQFPLAQRRKRRVLFSQAQVYELERRFKQQKYLSAPEREHLASMINLTPTQVKIWFQNHRYKNKRMQKDKEKLEAGRESSGSQSGGSGSQSSGGGGGSGGSSQKQGNGGGGNNPSPRRVAVPVLVKDGKPTSNGEGPTVGGGQTSAPQAHSSSSSSSSHSSASALHMGGSVPSPVAQVSSLHSCAVPSSKLSQGGSLSSPTLPELSASAMGGHHHGSGQGMGYYASAAAVGGGSLTNSPYLINGRTW</sequence>
<keyword evidence="5 7" id="KW-0371">Homeobox</keyword>
<comment type="caution">
    <text evidence="11">The sequence shown here is derived from an EMBL/GenBank/DDBJ whole genome shotgun (WGS) entry which is preliminary data.</text>
</comment>
<dbReference type="InterPro" id="IPR009057">
    <property type="entry name" value="Homeodomain-like_sf"/>
</dbReference>
<evidence type="ECO:0000256" key="7">
    <source>
        <dbReference type="PROSITE-ProRule" id="PRU00108"/>
    </source>
</evidence>
<dbReference type="PRINTS" id="PR00024">
    <property type="entry name" value="HOMEOBOX"/>
</dbReference>
<feature type="compositionally biased region" description="Low complexity" evidence="9">
    <location>
        <begin position="263"/>
        <end position="274"/>
    </location>
</feature>
<dbReference type="Pfam" id="PF00046">
    <property type="entry name" value="Homeodomain"/>
    <property type="match status" value="1"/>
</dbReference>
<comment type="subcellular location">
    <subcellularLocation>
        <location evidence="1 7 8">Nucleus</location>
    </subcellularLocation>
</comment>
<comment type="similarity">
    <text evidence="2">Belongs to the NK-2 homeobox family.</text>
</comment>
<dbReference type="Proteomes" id="UP000245119">
    <property type="component" value="Linkage Group LG8"/>
</dbReference>
<dbReference type="GO" id="GO:0005634">
    <property type="term" value="C:nucleus"/>
    <property type="evidence" value="ECO:0007669"/>
    <property type="project" value="UniProtKB-SubCell"/>
</dbReference>
<dbReference type="CDD" id="cd00086">
    <property type="entry name" value="homeodomain"/>
    <property type="match status" value="1"/>
</dbReference>
<dbReference type="SUPFAM" id="SSF46689">
    <property type="entry name" value="Homeodomain-like"/>
    <property type="match status" value="1"/>
</dbReference>
<dbReference type="EMBL" id="PZQS01000008">
    <property type="protein sequence ID" value="PVD26686.1"/>
    <property type="molecule type" value="Genomic_DNA"/>
</dbReference>